<dbReference type="Gramene" id="KOM26347">
    <property type="protein sequence ID" value="KOM26347"/>
    <property type="gene ID" value="LR48_Vigan252s005900"/>
</dbReference>
<protein>
    <recommendedName>
        <fullName evidence="3">Transposase (putative) gypsy type domain-containing protein</fullName>
    </recommendedName>
</protein>
<dbReference type="AlphaFoldDB" id="A0A0L9T6Y7"/>
<evidence type="ECO:0000256" key="2">
    <source>
        <dbReference type="SAM" id="MobiDB-lite"/>
    </source>
</evidence>
<evidence type="ECO:0000259" key="3">
    <source>
        <dbReference type="Pfam" id="PF04195"/>
    </source>
</evidence>
<feature type="region of interest" description="Disordered" evidence="2">
    <location>
        <begin position="425"/>
        <end position="454"/>
    </location>
</feature>
<dbReference type="PANTHER" id="PTHR31099">
    <property type="entry name" value="OS06G0165300 PROTEIN"/>
    <property type="match status" value="1"/>
</dbReference>
<evidence type="ECO:0000256" key="1">
    <source>
        <dbReference type="SAM" id="Coils"/>
    </source>
</evidence>
<dbReference type="EMBL" id="KQ258313">
    <property type="protein sequence ID" value="KOM26347.1"/>
    <property type="molecule type" value="Genomic_DNA"/>
</dbReference>
<reference evidence="5" key="1">
    <citation type="journal article" date="2015" name="Proc. Natl. Acad. Sci. U.S.A.">
        <title>Genome sequencing of adzuki bean (Vigna angularis) provides insight into high starch and low fat accumulation and domestication.</title>
        <authorList>
            <person name="Yang K."/>
            <person name="Tian Z."/>
            <person name="Chen C."/>
            <person name="Luo L."/>
            <person name="Zhao B."/>
            <person name="Wang Z."/>
            <person name="Yu L."/>
            <person name="Li Y."/>
            <person name="Sun Y."/>
            <person name="Li W."/>
            <person name="Chen Y."/>
            <person name="Li Y."/>
            <person name="Zhang Y."/>
            <person name="Ai D."/>
            <person name="Zhao J."/>
            <person name="Shang C."/>
            <person name="Ma Y."/>
            <person name="Wu B."/>
            <person name="Wang M."/>
            <person name="Gao L."/>
            <person name="Sun D."/>
            <person name="Zhang P."/>
            <person name="Guo F."/>
            <person name="Wang W."/>
            <person name="Li Y."/>
            <person name="Wang J."/>
            <person name="Varshney R.K."/>
            <person name="Wang J."/>
            <person name="Ling H.Q."/>
            <person name="Wan P."/>
        </authorList>
    </citation>
    <scope>NUCLEOTIDE SEQUENCE</scope>
    <source>
        <strain evidence="5">cv. Jingnong 6</strain>
    </source>
</reference>
<organism evidence="4 5">
    <name type="scientific">Phaseolus angularis</name>
    <name type="common">Azuki bean</name>
    <name type="synonym">Vigna angularis</name>
    <dbReference type="NCBI Taxonomy" id="3914"/>
    <lineage>
        <taxon>Eukaryota</taxon>
        <taxon>Viridiplantae</taxon>
        <taxon>Streptophyta</taxon>
        <taxon>Embryophyta</taxon>
        <taxon>Tracheophyta</taxon>
        <taxon>Spermatophyta</taxon>
        <taxon>Magnoliopsida</taxon>
        <taxon>eudicotyledons</taxon>
        <taxon>Gunneridae</taxon>
        <taxon>Pentapetalae</taxon>
        <taxon>rosids</taxon>
        <taxon>fabids</taxon>
        <taxon>Fabales</taxon>
        <taxon>Fabaceae</taxon>
        <taxon>Papilionoideae</taxon>
        <taxon>50 kb inversion clade</taxon>
        <taxon>NPAAA clade</taxon>
        <taxon>indigoferoid/millettioid clade</taxon>
        <taxon>Phaseoleae</taxon>
        <taxon>Vigna</taxon>
    </lineage>
</organism>
<proteinExistence type="predicted"/>
<dbReference type="PANTHER" id="PTHR31099:SF49">
    <property type="entry name" value="MYOSIN HEAVY CHAIN-LIKE PROTEIN"/>
    <property type="match status" value="1"/>
</dbReference>
<sequence>MEEVDFEESRRAIVELLDVDGGRSGAELHATHSAKVRLSWLRDIYTEHFRRCQLGFDQADDRLFDFVIGWIRIGDMLCRHFSELILRQFEFQQSIPREPPIFANVDILATDDASLQYQHNVIRGVFAARFPSDCVDGYLSWYKMISHPYIILMTNCRILHYSCVNLFYCSYIKIIILLRVNKIFAGSSILGSAGSDDREVEETNIVLEIDTSREWTDSAPPPPVNGYGWAPHEVGLYAPYYVTSASLEYLANRVSIVSTARDAGSILLTMCRSNERACHGQEGHNTDIFYVYSTLFRDMGIRLPFTDFQSSVLRALNVAPTQLHPNRWSYIQAFVVVCTALALTPRSTAFLHFFRAIPQAKSSMTPKELEIVGILDQLSRKTSSRALIELLDSPTLCSRVFDIFGEMEKNKAFLLMMSRKEAELKKTGVGTSSRPGRSLAIPDRPDTSKPPRTVNPTFKITPYSSPSTTPSVVQVNDEASQARPFDSTVHLADRLEYRLNPEEKKLFHRMTTGEAVDLAYELNVRANLCLAYAAGSAKSILAEELESTRLDSAKAQKSNEDLTRRIEKLQKMAEEERQKASATLTQARSTARQLQKVNEELKSDLEKGATQITDLTKERDAFAAAQIKLTAENKVVGDEVCNERFRGFEQGIAQCSYFFQVPLDFPDFDIMKDVVDGKLVVISLKNAKGTPPNENVLPPPNENTP</sequence>
<accession>A0A0L9T6Y7</accession>
<feature type="coiled-coil region" evidence="1">
    <location>
        <begin position="545"/>
        <end position="618"/>
    </location>
</feature>
<feature type="domain" description="Transposase (putative) gypsy type" evidence="3">
    <location>
        <begin position="296"/>
        <end position="356"/>
    </location>
</feature>
<dbReference type="Pfam" id="PF04195">
    <property type="entry name" value="Transposase_28"/>
    <property type="match status" value="1"/>
</dbReference>
<evidence type="ECO:0000313" key="5">
    <source>
        <dbReference type="Proteomes" id="UP000053144"/>
    </source>
</evidence>
<dbReference type="InterPro" id="IPR007321">
    <property type="entry name" value="Transposase_28"/>
</dbReference>
<gene>
    <name evidence="4" type="ORF">LR48_Vigan252s005900</name>
</gene>
<name>A0A0L9T6Y7_PHAAN</name>
<dbReference type="Proteomes" id="UP000053144">
    <property type="component" value="Unassembled WGS sequence"/>
</dbReference>
<keyword evidence="1" id="KW-0175">Coiled coil</keyword>
<evidence type="ECO:0000313" key="4">
    <source>
        <dbReference type="EMBL" id="KOM26347.1"/>
    </source>
</evidence>